<dbReference type="InterPro" id="IPR006143">
    <property type="entry name" value="RND_pump_MFP"/>
</dbReference>
<keyword evidence="3" id="KW-1133">Transmembrane helix</keyword>
<dbReference type="PANTHER" id="PTHR30469">
    <property type="entry name" value="MULTIDRUG RESISTANCE PROTEIN MDTA"/>
    <property type="match status" value="1"/>
</dbReference>
<evidence type="ECO:0000313" key="5">
    <source>
        <dbReference type="EMBL" id="RAW13177.1"/>
    </source>
</evidence>
<dbReference type="GO" id="GO:0015562">
    <property type="term" value="F:efflux transmembrane transporter activity"/>
    <property type="evidence" value="ECO:0007669"/>
    <property type="project" value="TreeGrafter"/>
</dbReference>
<dbReference type="EMBL" id="QEVW01000013">
    <property type="protein sequence ID" value="RAW13177.1"/>
    <property type="molecule type" value="Genomic_DNA"/>
</dbReference>
<dbReference type="GO" id="GO:1990281">
    <property type="term" value="C:efflux pump complex"/>
    <property type="evidence" value="ECO:0007669"/>
    <property type="project" value="TreeGrafter"/>
</dbReference>
<keyword evidence="3" id="KW-0472">Membrane</keyword>
<gene>
    <name evidence="5" type="ORF">DC345_19960</name>
</gene>
<feature type="transmembrane region" description="Helical" evidence="3">
    <location>
        <begin position="9"/>
        <end position="27"/>
    </location>
</feature>
<dbReference type="Gene3D" id="2.40.30.170">
    <property type="match status" value="1"/>
</dbReference>
<dbReference type="Proteomes" id="UP000250642">
    <property type="component" value="Unassembled WGS sequence"/>
</dbReference>
<feature type="domain" description="Multidrug resistance protein MdtA-like C-terminal permuted SH3" evidence="4">
    <location>
        <begin position="307"/>
        <end position="361"/>
    </location>
</feature>
<accession>A0A329QLC4</accession>
<comment type="caution">
    <text evidence="5">The sequence shown here is derived from an EMBL/GenBank/DDBJ whole genome shotgun (WGS) entry which is preliminary data.</text>
</comment>
<dbReference type="RefSeq" id="WP_113054578.1">
    <property type="nucleotide sequence ID" value="NZ_CP175536.1"/>
</dbReference>
<evidence type="ECO:0000256" key="3">
    <source>
        <dbReference type="SAM" id="Phobius"/>
    </source>
</evidence>
<proteinExistence type="inferred from homology"/>
<dbReference type="NCBIfam" id="TIGR01730">
    <property type="entry name" value="RND_mfp"/>
    <property type="match status" value="1"/>
</dbReference>
<dbReference type="InterPro" id="IPR058627">
    <property type="entry name" value="MdtA-like_C"/>
</dbReference>
<dbReference type="SUPFAM" id="SSF111369">
    <property type="entry name" value="HlyD-like secretion proteins"/>
    <property type="match status" value="1"/>
</dbReference>
<comment type="similarity">
    <text evidence="1">Belongs to the membrane fusion protein (MFP) (TC 8.A.1) family.</text>
</comment>
<evidence type="ECO:0000259" key="4">
    <source>
        <dbReference type="Pfam" id="PF25967"/>
    </source>
</evidence>
<feature type="coiled-coil region" evidence="2">
    <location>
        <begin position="101"/>
        <end position="160"/>
    </location>
</feature>
<dbReference type="Gene3D" id="2.40.50.100">
    <property type="match status" value="1"/>
</dbReference>
<keyword evidence="3" id="KW-0812">Transmembrane</keyword>
<evidence type="ECO:0000313" key="6">
    <source>
        <dbReference type="Proteomes" id="UP000250642"/>
    </source>
</evidence>
<evidence type="ECO:0000256" key="2">
    <source>
        <dbReference type="SAM" id="Coils"/>
    </source>
</evidence>
<reference evidence="5 6" key="1">
    <citation type="submission" date="2018-04" db="EMBL/GenBank/DDBJ databases">
        <title>Paenibacillus taichungensis Genome sequencing and assembly.</title>
        <authorList>
            <person name="Xu J."/>
            <person name="Rensing C."/>
            <person name="Mazhar H.S."/>
        </authorList>
    </citation>
    <scope>NUCLEOTIDE SEQUENCE [LARGE SCALE GENOMIC DNA]</scope>
    <source>
        <strain evidence="5 6">NC1</strain>
    </source>
</reference>
<dbReference type="AlphaFoldDB" id="A0A329QLC4"/>
<sequence>MKNSAISKWIKRIIMIGLLAGAGYFLYQQYKPIPEAPIEAPQPITFEVTQETITQEIQVKGKSAYAKQTDVYAPFASKIKQWNVENGEPIHKGAVMFSLDSKALQTEVQQLETDIEKSRLEAQLNEIGLAQGEGPEQLGVTEEERKKAFAERETKRLTNEMNKESIAVKEQEVQAKKAVIGLSTVYAPVSGVFLMNDSETKTRMVGEGQYMGTIVDTGKLQFVATISEQELFKIQTGMPVSVHMTGNKEVPLTGKVSKISKFAKKGTETDLKQPSQFDIVIDLKPNAKLIGGLSLEGKIETLRKEKATVVPTLAVMRDQDTAYVMLDQGNGQYAQQTIQTGIETDDKTEVLNGLKPGDIVVLP</sequence>
<name>A0A329QLC4_9BACL</name>
<evidence type="ECO:0000256" key="1">
    <source>
        <dbReference type="ARBA" id="ARBA00009477"/>
    </source>
</evidence>
<keyword evidence="2" id="KW-0175">Coiled coil</keyword>
<dbReference type="PANTHER" id="PTHR30469:SF15">
    <property type="entry name" value="HLYD FAMILY OF SECRETION PROTEINS"/>
    <property type="match status" value="1"/>
</dbReference>
<protein>
    <submittedName>
        <fullName evidence="5">Efflux RND transporter periplasmic adaptor subunit</fullName>
    </submittedName>
</protein>
<organism evidence="5 6">
    <name type="scientific">Paenibacillus taichungensis</name>
    <dbReference type="NCBI Taxonomy" id="484184"/>
    <lineage>
        <taxon>Bacteria</taxon>
        <taxon>Bacillati</taxon>
        <taxon>Bacillota</taxon>
        <taxon>Bacilli</taxon>
        <taxon>Bacillales</taxon>
        <taxon>Paenibacillaceae</taxon>
        <taxon>Paenibacillus</taxon>
    </lineage>
</organism>
<dbReference type="Gene3D" id="2.40.420.20">
    <property type="match status" value="1"/>
</dbReference>
<dbReference type="Pfam" id="PF25967">
    <property type="entry name" value="RND-MFP_C"/>
    <property type="match status" value="1"/>
</dbReference>